<reference evidence="2" key="1">
    <citation type="submission" date="2023-06" db="EMBL/GenBank/DDBJ databases">
        <title>Genome-scale phylogeny and comparative genomics of the fungal order Sordariales.</title>
        <authorList>
            <consortium name="Lawrence Berkeley National Laboratory"/>
            <person name="Hensen N."/>
            <person name="Bonometti L."/>
            <person name="Westerberg I."/>
            <person name="Brannstrom I.O."/>
            <person name="Guillou S."/>
            <person name="Cros-Aarteil S."/>
            <person name="Calhoun S."/>
            <person name="Haridas S."/>
            <person name="Kuo A."/>
            <person name="Mondo S."/>
            <person name="Pangilinan J."/>
            <person name="Riley R."/>
            <person name="LaButti K."/>
            <person name="Andreopoulos B."/>
            <person name="Lipzen A."/>
            <person name="Chen C."/>
            <person name="Yanf M."/>
            <person name="Daum C."/>
            <person name="Ng V."/>
            <person name="Clum A."/>
            <person name="Steindorff A."/>
            <person name="Ohm R."/>
            <person name="Martin F."/>
            <person name="Silar P."/>
            <person name="Natvig D."/>
            <person name="Lalanne C."/>
            <person name="Gautier V."/>
            <person name="Ament-velasquez S.L."/>
            <person name="Kruys A."/>
            <person name="Hutchinson M.I."/>
            <person name="Powell A.J."/>
            <person name="Barry K."/>
            <person name="Miller A.N."/>
            <person name="Grigoriev I.V."/>
            <person name="Debuchy R."/>
            <person name="Gladieux P."/>
            <person name="Thoren M.H."/>
            <person name="Johannesson H."/>
        </authorList>
    </citation>
    <scope>NUCLEOTIDE SEQUENCE</scope>
    <source>
        <strain evidence="2">SMH3391-2</strain>
    </source>
</reference>
<name>A0AA39X8L0_9PEZI</name>
<feature type="non-terminal residue" evidence="2">
    <location>
        <position position="110"/>
    </location>
</feature>
<evidence type="ECO:0000259" key="1">
    <source>
        <dbReference type="SMART" id="SM00382"/>
    </source>
</evidence>
<dbReference type="InterPro" id="IPR003593">
    <property type="entry name" value="AAA+_ATPase"/>
</dbReference>
<dbReference type="GO" id="GO:0005524">
    <property type="term" value="F:ATP binding"/>
    <property type="evidence" value="ECO:0007669"/>
    <property type="project" value="InterPro"/>
</dbReference>
<evidence type="ECO:0000313" key="2">
    <source>
        <dbReference type="EMBL" id="KAK0628740.1"/>
    </source>
</evidence>
<dbReference type="PANTHER" id="PTHR46411:SF2">
    <property type="entry name" value="AAA+ ATPASE DOMAIN-CONTAINING PROTEIN"/>
    <property type="match status" value="1"/>
</dbReference>
<dbReference type="GO" id="GO:0016887">
    <property type="term" value="F:ATP hydrolysis activity"/>
    <property type="evidence" value="ECO:0007669"/>
    <property type="project" value="InterPro"/>
</dbReference>
<dbReference type="Proteomes" id="UP001174934">
    <property type="component" value="Unassembled WGS sequence"/>
</dbReference>
<evidence type="ECO:0000313" key="3">
    <source>
        <dbReference type="Proteomes" id="UP001174934"/>
    </source>
</evidence>
<accession>A0AA39X8L0</accession>
<dbReference type="SMART" id="SM00382">
    <property type="entry name" value="AAA"/>
    <property type="match status" value="1"/>
</dbReference>
<proteinExistence type="predicted"/>
<comment type="caution">
    <text evidence="2">The sequence shown here is derived from an EMBL/GenBank/DDBJ whole genome shotgun (WGS) entry which is preliminary data.</text>
</comment>
<keyword evidence="2" id="KW-0378">Hydrolase</keyword>
<feature type="domain" description="AAA+ ATPase" evidence="1">
    <location>
        <begin position="2"/>
        <end position="100"/>
    </location>
</feature>
<dbReference type="Gene3D" id="3.40.50.300">
    <property type="entry name" value="P-loop containing nucleotide triphosphate hydrolases"/>
    <property type="match status" value="1"/>
</dbReference>
<sequence length="110" mass="11834">GQGLIILLHGAPGTGKTLTAECAASSTKRPLFSMTCGDLGALPSEVEASLEHSFHLAQTWGCVLLLDEADTFLSTRAKGDIIRNNLSVFLRVLEYYAGILFLTANRFGDF</sequence>
<dbReference type="InterPro" id="IPR027417">
    <property type="entry name" value="P-loop_NTPase"/>
</dbReference>
<dbReference type="Pfam" id="PF00004">
    <property type="entry name" value="AAA"/>
    <property type="match status" value="1"/>
</dbReference>
<protein>
    <submittedName>
        <fullName evidence="2">P-loop containing nucleoside triphosphate hydrolase protein</fullName>
    </submittedName>
</protein>
<organism evidence="2 3">
    <name type="scientific">Bombardia bombarda</name>
    <dbReference type="NCBI Taxonomy" id="252184"/>
    <lineage>
        <taxon>Eukaryota</taxon>
        <taxon>Fungi</taxon>
        <taxon>Dikarya</taxon>
        <taxon>Ascomycota</taxon>
        <taxon>Pezizomycotina</taxon>
        <taxon>Sordariomycetes</taxon>
        <taxon>Sordariomycetidae</taxon>
        <taxon>Sordariales</taxon>
        <taxon>Lasiosphaeriaceae</taxon>
        <taxon>Bombardia</taxon>
    </lineage>
</organism>
<gene>
    <name evidence="2" type="ORF">B0T17DRAFT_459894</name>
</gene>
<dbReference type="PANTHER" id="PTHR46411">
    <property type="entry name" value="FAMILY ATPASE, PUTATIVE-RELATED"/>
    <property type="match status" value="1"/>
</dbReference>
<keyword evidence="3" id="KW-1185">Reference proteome</keyword>
<dbReference type="EMBL" id="JAULSR010000002">
    <property type="protein sequence ID" value="KAK0628740.1"/>
    <property type="molecule type" value="Genomic_DNA"/>
</dbReference>
<dbReference type="InterPro" id="IPR003959">
    <property type="entry name" value="ATPase_AAA_core"/>
</dbReference>
<feature type="non-terminal residue" evidence="2">
    <location>
        <position position="1"/>
    </location>
</feature>
<dbReference type="AlphaFoldDB" id="A0AA39X8L0"/>
<dbReference type="SUPFAM" id="SSF52540">
    <property type="entry name" value="P-loop containing nucleoside triphosphate hydrolases"/>
    <property type="match status" value="1"/>
</dbReference>